<dbReference type="RefSeq" id="WP_188967992.1">
    <property type="nucleotide sequence ID" value="NZ_BMOL01000001.1"/>
</dbReference>
<dbReference type="Proteomes" id="UP000639973">
    <property type="component" value="Unassembled WGS sequence"/>
</dbReference>
<accession>A0ABQ2FZR9</accession>
<feature type="transmembrane region" description="Helical" evidence="1">
    <location>
        <begin position="19"/>
        <end position="37"/>
    </location>
</feature>
<evidence type="ECO:0000313" key="2">
    <source>
        <dbReference type="EMBL" id="GGL67042.1"/>
    </source>
</evidence>
<evidence type="ECO:0008006" key="4">
    <source>
        <dbReference type="Google" id="ProtNLM"/>
    </source>
</evidence>
<name>A0ABQ2FZR9_9DEIO</name>
<feature type="transmembrane region" description="Helical" evidence="1">
    <location>
        <begin position="44"/>
        <end position="63"/>
    </location>
</feature>
<evidence type="ECO:0000256" key="1">
    <source>
        <dbReference type="SAM" id="Phobius"/>
    </source>
</evidence>
<keyword evidence="1" id="KW-1133">Transmembrane helix</keyword>
<reference evidence="3" key="1">
    <citation type="journal article" date="2019" name="Int. J. Syst. Evol. Microbiol.">
        <title>The Global Catalogue of Microorganisms (GCM) 10K type strain sequencing project: providing services to taxonomists for standard genome sequencing and annotation.</title>
        <authorList>
            <consortium name="The Broad Institute Genomics Platform"/>
            <consortium name="The Broad Institute Genome Sequencing Center for Infectious Disease"/>
            <person name="Wu L."/>
            <person name="Ma J."/>
        </authorList>
    </citation>
    <scope>NUCLEOTIDE SEQUENCE [LARGE SCALE GENOMIC DNA]</scope>
    <source>
        <strain evidence="3">JCM 15442</strain>
    </source>
</reference>
<protein>
    <recommendedName>
        <fullName evidence="4">GDT1 family protein</fullName>
    </recommendedName>
</protein>
<organism evidence="2 3">
    <name type="scientific">Deinococcus aerolatus</name>
    <dbReference type="NCBI Taxonomy" id="522487"/>
    <lineage>
        <taxon>Bacteria</taxon>
        <taxon>Thermotogati</taxon>
        <taxon>Deinococcota</taxon>
        <taxon>Deinococci</taxon>
        <taxon>Deinococcales</taxon>
        <taxon>Deinococcaceae</taxon>
        <taxon>Deinococcus</taxon>
    </lineage>
</organism>
<evidence type="ECO:0000313" key="3">
    <source>
        <dbReference type="Proteomes" id="UP000639973"/>
    </source>
</evidence>
<keyword evidence="1" id="KW-0812">Transmembrane</keyword>
<keyword evidence="1" id="KW-0472">Membrane</keyword>
<gene>
    <name evidence="2" type="ORF">GCM10010840_01250</name>
</gene>
<comment type="caution">
    <text evidence="2">The sequence shown here is derived from an EMBL/GenBank/DDBJ whole genome shotgun (WGS) entry which is preliminary data.</text>
</comment>
<sequence length="71" mass="7336">MDLVTCLQTSALAGGREHLIVGAACAVTIASLGFGVQRGVVQRIMVGVLFAFVLLLLLGSVYVDCLGPALF</sequence>
<dbReference type="EMBL" id="BMOL01000001">
    <property type="protein sequence ID" value="GGL67042.1"/>
    <property type="molecule type" value="Genomic_DNA"/>
</dbReference>
<keyword evidence="3" id="KW-1185">Reference proteome</keyword>
<proteinExistence type="predicted"/>